<gene>
    <name evidence="1" type="ORF">HMP0721_1757</name>
</gene>
<dbReference type="Proteomes" id="UP000004754">
    <property type="component" value="Unassembled WGS sequence"/>
</dbReference>
<dbReference type="HOGENOM" id="CLU_2274970_0_0_9"/>
<keyword evidence="2" id="KW-1185">Reference proteome</keyword>
<organism evidence="1 2">
    <name type="scientific">Pseudoramibacter alactolyticus ATCC 23263</name>
    <dbReference type="NCBI Taxonomy" id="887929"/>
    <lineage>
        <taxon>Bacteria</taxon>
        <taxon>Bacillati</taxon>
        <taxon>Bacillota</taxon>
        <taxon>Clostridia</taxon>
        <taxon>Eubacteriales</taxon>
        <taxon>Eubacteriaceae</taxon>
        <taxon>Pseudoramibacter</taxon>
    </lineage>
</organism>
<evidence type="ECO:0000313" key="2">
    <source>
        <dbReference type="Proteomes" id="UP000004754"/>
    </source>
</evidence>
<dbReference type="AlphaFoldDB" id="E6MIC2"/>
<accession>E6MIC2</accession>
<reference evidence="1 2" key="1">
    <citation type="submission" date="2010-12" db="EMBL/GenBank/DDBJ databases">
        <authorList>
            <person name="Muzny D."/>
            <person name="Qin X."/>
            <person name="Deng J."/>
            <person name="Jiang H."/>
            <person name="Liu Y."/>
            <person name="Qu J."/>
            <person name="Song X.-Z."/>
            <person name="Zhang L."/>
            <person name="Thornton R."/>
            <person name="Coyle M."/>
            <person name="Francisco L."/>
            <person name="Jackson L."/>
            <person name="Javaid M."/>
            <person name="Korchina V."/>
            <person name="Kovar C."/>
            <person name="Mata R."/>
            <person name="Mathew T."/>
            <person name="Ngo R."/>
            <person name="Nguyen L."/>
            <person name="Nguyen N."/>
            <person name="Okwuonu G."/>
            <person name="Ongeri F."/>
            <person name="Pham C."/>
            <person name="Simmons D."/>
            <person name="Wilczek-Boney K."/>
            <person name="Hale W."/>
            <person name="Jakkamsetti A."/>
            <person name="Pham P."/>
            <person name="Ruth R."/>
            <person name="San Lucas F."/>
            <person name="Warren J."/>
            <person name="Zhang J."/>
            <person name="Zhao Z."/>
            <person name="Zhou C."/>
            <person name="Zhu D."/>
            <person name="Lee S."/>
            <person name="Bess C."/>
            <person name="Blankenburg K."/>
            <person name="Forbes L."/>
            <person name="Fu Q."/>
            <person name="Gubbala S."/>
            <person name="Hirani K."/>
            <person name="Jayaseelan J.C."/>
            <person name="Lara F."/>
            <person name="Munidasa M."/>
            <person name="Palculict T."/>
            <person name="Patil S."/>
            <person name="Pu L.-L."/>
            <person name="Saada N."/>
            <person name="Tang L."/>
            <person name="Weissenberger G."/>
            <person name="Zhu Y."/>
            <person name="Hemphill L."/>
            <person name="Shang Y."/>
            <person name="Youmans B."/>
            <person name="Ayvaz T."/>
            <person name="Ross M."/>
            <person name="Santibanez J."/>
            <person name="Aqrawi P."/>
            <person name="Gross S."/>
            <person name="Joshi V."/>
            <person name="Fowler G."/>
            <person name="Nazareth L."/>
            <person name="Reid J."/>
            <person name="Worley K."/>
            <person name="Petrosino J."/>
            <person name="Highlander S."/>
            <person name="Gibbs R."/>
        </authorList>
    </citation>
    <scope>NUCLEOTIDE SEQUENCE [LARGE SCALE GENOMIC DNA]</scope>
    <source>
        <strain evidence="1 2">ATCC 23263</strain>
    </source>
</reference>
<name>E6MIC2_9FIRM</name>
<dbReference type="EMBL" id="AEQN01000023">
    <property type="protein sequence ID" value="EFV01018.1"/>
    <property type="molecule type" value="Genomic_DNA"/>
</dbReference>
<protein>
    <submittedName>
        <fullName evidence="1">Uncharacterized protein</fullName>
    </submittedName>
</protein>
<dbReference type="RefSeq" id="WP_006599179.1">
    <property type="nucleotide sequence ID" value="NZ_GL622359.1"/>
</dbReference>
<proteinExistence type="predicted"/>
<comment type="caution">
    <text evidence="1">The sequence shown here is derived from an EMBL/GenBank/DDBJ whole genome shotgun (WGS) entry which is preliminary data.</text>
</comment>
<sequence>MEHKNLTAQQVNKIYGNFYSAVAVGRKKGRVDLPHLAIAAAGALDRRPDAYLTHWATTISPVKPGFLPGIMRAQDFMIHAMSANVSKSWAFANGYFGDWMTE</sequence>
<evidence type="ECO:0000313" key="1">
    <source>
        <dbReference type="EMBL" id="EFV01018.1"/>
    </source>
</evidence>
<dbReference type="STRING" id="887929.HMP0721_1757"/>